<evidence type="ECO:0000313" key="3">
    <source>
        <dbReference type="EMBL" id="DAE18007.1"/>
    </source>
</evidence>
<sequence length="54" mass="5796">MRTSDEYWPMLDDGGCNSPSDGHADGGDGKGLPPWLVFLMLALGAWMLARALAM</sequence>
<protein>
    <submittedName>
        <fullName evidence="3">Uncharacterized protein</fullName>
    </submittedName>
</protein>
<reference evidence="3" key="1">
    <citation type="journal article" date="2021" name="Proc. Natl. Acad. Sci. U.S.A.">
        <title>A Catalog of Tens of Thousands of Viruses from Human Metagenomes Reveals Hidden Associations with Chronic Diseases.</title>
        <authorList>
            <person name="Tisza M.J."/>
            <person name="Buck C.B."/>
        </authorList>
    </citation>
    <scope>NUCLEOTIDE SEQUENCE</scope>
    <source>
        <strain evidence="3">Ctr8v12</strain>
    </source>
</reference>
<feature type="transmembrane region" description="Helical" evidence="2">
    <location>
        <begin position="35"/>
        <end position="53"/>
    </location>
</feature>
<organism evidence="3">
    <name type="scientific">Siphoviridae sp. ctr8v12</name>
    <dbReference type="NCBI Taxonomy" id="2825685"/>
    <lineage>
        <taxon>Viruses</taxon>
        <taxon>Duplodnaviria</taxon>
        <taxon>Heunggongvirae</taxon>
        <taxon>Uroviricota</taxon>
        <taxon>Caudoviricetes</taxon>
    </lineage>
</organism>
<keyword evidence="2" id="KW-1133">Transmembrane helix</keyword>
<keyword evidence="2" id="KW-0472">Membrane</keyword>
<keyword evidence="2" id="KW-0812">Transmembrane</keyword>
<feature type="region of interest" description="Disordered" evidence="1">
    <location>
        <begin position="1"/>
        <end position="27"/>
    </location>
</feature>
<evidence type="ECO:0000256" key="2">
    <source>
        <dbReference type="SAM" id="Phobius"/>
    </source>
</evidence>
<dbReference type="EMBL" id="BK015649">
    <property type="protein sequence ID" value="DAE18007.1"/>
    <property type="molecule type" value="Genomic_DNA"/>
</dbReference>
<accession>A0A8S5QFH3</accession>
<name>A0A8S5QFH3_9CAUD</name>
<proteinExistence type="predicted"/>
<evidence type="ECO:0000256" key="1">
    <source>
        <dbReference type="SAM" id="MobiDB-lite"/>
    </source>
</evidence>